<evidence type="ECO:0000313" key="3">
    <source>
        <dbReference type="Proteomes" id="UP000024329"/>
    </source>
</evidence>
<proteinExistence type="predicted"/>
<protein>
    <submittedName>
        <fullName evidence="2">Uncharacterized protein</fullName>
    </submittedName>
</protein>
<name>A0A031K084_9SPHN</name>
<dbReference type="eggNOG" id="ENOG5031BSQ">
    <property type="taxonomic scope" value="Bacteria"/>
</dbReference>
<reference evidence="2 3" key="1">
    <citation type="submission" date="2014-03" db="EMBL/GenBank/DDBJ databases">
        <title>Whole genome sequence of Novosphingobium resinovorum KF1.</title>
        <authorList>
            <person name="Gan H.M."/>
            <person name="Gan H.Y."/>
            <person name="Chew T.H."/>
            <person name="Savka M.A."/>
        </authorList>
    </citation>
    <scope>NUCLEOTIDE SEQUENCE [LARGE SCALE GENOMIC DNA]</scope>
    <source>
        <strain evidence="2 3">KF1</strain>
    </source>
</reference>
<sequence>MKNLVKTSKVIAAELRQAERSINLAARDTAQFLLTTLDATEAHELSPAMSHRTIKATIGALSALAESQSQMAIRAHTSAEAAGRELGLDVTAWGGSAPKPSTAMLEESMAAA</sequence>
<dbReference type="EMBL" id="JFYZ01000008">
    <property type="protein sequence ID" value="EZP82428.1"/>
    <property type="molecule type" value="Genomic_DNA"/>
</dbReference>
<dbReference type="Proteomes" id="UP000024329">
    <property type="component" value="Unassembled WGS sequence"/>
</dbReference>
<dbReference type="AlphaFoldDB" id="A0A031K084"/>
<evidence type="ECO:0000313" key="2">
    <source>
        <dbReference type="EMBL" id="EZP82428.1"/>
    </source>
</evidence>
<gene>
    <name evidence="2" type="ORF">BV97_01925</name>
</gene>
<accession>A0A031K084</accession>
<dbReference type="PATRIC" id="fig|158500.4.peg.1965"/>
<organism evidence="2 3">
    <name type="scientific">Novosphingobium resinovorum</name>
    <dbReference type="NCBI Taxonomy" id="158500"/>
    <lineage>
        <taxon>Bacteria</taxon>
        <taxon>Pseudomonadati</taxon>
        <taxon>Pseudomonadota</taxon>
        <taxon>Alphaproteobacteria</taxon>
        <taxon>Sphingomonadales</taxon>
        <taxon>Sphingomonadaceae</taxon>
        <taxon>Novosphingobium</taxon>
    </lineage>
</organism>
<dbReference type="RefSeq" id="WP_036525424.1">
    <property type="nucleotide sequence ID" value="NZ_JFYZ01000008.1"/>
</dbReference>
<comment type="caution">
    <text evidence="2">The sequence shown here is derived from an EMBL/GenBank/DDBJ whole genome shotgun (WGS) entry which is preliminary data.</text>
</comment>
<feature type="region of interest" description="Disordered" evidence="1">
    <location>
        <begin position="93"/>
        <end position="112"/>
    </location>
</feature>
<evidence type="ECO:0000256" key="1">
    <source>
        <dbReference type="SAM" id="MobiDB-lite"/>
    </source>
</evidence>